<feature type="region of interest" description="Disordered" evidence="1">
    <location>
        <begin position="207"/>
        <end position="231"/>
    </location>
</feature>
<accession>A0A6J5L2N4</accession>
<evidence type="ECO:0000313" key="2">
    <source>
        <dbReference type="EMBL" id="CAB4128804.1"/>
    </source>
</evidence>
<proteinExistence type="predicted"/>
<protein>
    <submittedName>
        <fullName evidence="2">Uncharacterized protein</fullName>
    </submittedName>
</protein>
<name>A0A6J5L2N4_9CAUD</name>
<gene>
    <name evidence="2" type="ORF">UFOVP114_82</name>
</gene>
<organism evidence="2">
    <name type="scientific">uncultured Caudovirales phage</name>
    <dbReference type="NCBI Taxonomy" id="2100421"/>
    <lineage>
        <taxon>Viruses</taxon>
        <taxon>Duplodnaviria</taxon>
        <taxon>Heunggongvirae</taxon>
        <taxon>Uroviricota</taxon>
        <taxon>Caudoviricetes</taxon>
        <taxon>Peduoviridae</taxon>
        <taxon>Maltschvirus</taxon>
        <taxon>Maltschvirus maltsch</taxon>
    </lineage>
</organism>
<dbReference type="EMBL" id="LR796230">
    <property type="protein sequence ID" value="CAB4128804.1"/>
    <property type="molecule type" value="Genomic_DNA"/>
</dbReference>
<sequence length="231" mass="25651">MTAKSTGNQSAAMRLSKILDWRDGRKRPKDAAAWLIDIPLPDEPLVQRMGAELREQWLDVFEALDLRGCPPSQAASALGMPRATATHWYKLARERVAASVNKIDKAALRLKLSRRMEEVELACLDEARKERDPEIRIKFRKIAVDANKRQSEIWGLDSIEVKVDTPDNAQQPASLGAALRALGLEDADLSALGRTIAQRMSQQQKAAIDAELESEKVDTTAALEAPRETDT</sequence>
<evidence type="ECO:0000256" key="1">
    <source>
        <dbReference type="SAM" id="MobiDB-lite"/>
    </source>
</evidence>
<reference evidence="2" key="1">
    <citation type="submission" date="2020-04" db="EMBL/GenBank/DDBJ databases">
        <authorList>
            <person name="Chiriac C."/>
            <person name="Salcher M."/>
            <person name="Ghai R."/>
            <person name="Kavagutti S V."/>
        </authorList>
    </citation>
    <scope>NUCLEOTIDE SEQUENCE</scope>
</reference>